<evidence type="ECO:0000256" key="2">
    <source>
        <dbReference type="ARBA" id="ARBA00023002"/>
    </source>
</evidence>
<evidence type="ECO:0000256" key="1">
    <source>
        <dbReference type="ARBA" id="ARBA00010928"/>
    </source>
</evidence>
<dbReference type="PANTHER" id="PTHR43708:SF5">
    <property type="entry name" value="CONSERVED EXPRESSED OXIDOREDUCTASE (EUROFUNG)-RELATED"/>
    <property type="match status" value="1"/>
</dbReference>
<evidence type="ECO:0000313" key="5">
    <source>
        <dbReference type="EMBL" id="MFC0407734.1"/>
    </source>
</evidence>
<dbReference type="Pfam" id="PF01408">
    <property type="entry name" value="GFO_IDH_MocA"/>
    <property type="match status" value="1"/>
</dbReference>
<dbReference type="SUPFAM" id="SSF55347">
    <property type="entry name" value="Glyceraldehyde-3-phosphate dehydrogenase-like, C-terminal domain"/>
    <property type="match status" value="1"/>
</dbReference>
<keyword evidence="2" id="KW-0560">Oxidoreductase</keyword>
<dbReference type="InterPro" id="IPR004104">
    <property type="entry name" value="Gfo/Idh/MocA-like_OxRdtase_C"/>
</dbReference>
<dbReference type="InterPro" id="IPR036291">
    <property type="entry name" value="NAD(P)-bd_dom_sf"/>
</dbReference>
<dbReference type="Proteomes" id="UP001589865">
    <property type="component" value="Unassembled WGS sequence"/>
</dbReference>
<comment type="caution">
    <text evidence="5">The sequence shown here is derived from an EMBL/GenBank/DDBJ whole genome shotgun (WGS) entry which is preliminary data.</text>
</comment>
<feature type="domain" description="Gfo/Idh/MocA-like oxidoreductase C-terminal" evidence="4">
    <location>
        <begin position="136"/>
        <end position="342"/>
    </location>
</feature>
<sequence length="345" mass="36634">MSGPIRVLLVGFGLAGEFFHAPLLRRTEGLTIAGVVTSAVNKAHAALPGVPVFPDAATAYREAGADLAVIAAPTAQHASLATAALEAGLHAVVDKPFTTTLAEAEALANLAHTRGRLLSVFQNRRWDADFLEVCRLVRGGTLGRIAQFESRYDRFRPQVVNRWRERSGPGAGLWFDLGAHLLDQAMLLFGKPRAIWADLAIQRAGGETDDSFYALLRYPDGLRVVLQGGSLLADHGLRFAVHGTEGSYVKHGLDTQAQAMRGGKGPGDAGWGVDPVPGTLTLADGRKTEALPASPGAYETFYAGVRDAIRNGGDGPVPLRKVLDCMAVLEAAIASSERRAEVVLD</sequence>
<dbReference type="RefSeq" id="WP_377043461.1">
    <property type="nucleotide sequence ID" value="NZ_JBHLUN010000005.1"/>
</dbReference>
<feature type="domain" description="Gfo/Idh/MocA-like oxidoreductase N-terminal" evidence="3">
    <location>
        <begin position="5"/>
        <end position="120"/>
    </location>
</feature>
<name>A0ABV6JPV1_9PROT</name>
<evidence type="ECO:0000259" key="4">
    <source>
        <dbReference type="Pfam" id="PF02894"/>
    </source>
</evidence>
<proteinExistence type="inferred from homology"/>
<organism evidence="5 6">
    <name type="scientific">Roseomonas elaeocarpi</name>
    <dbReference type="NCBI Taxonomy" id="907779"/>
    <lineage>
        <taxon>Bacteria</taxon>
        <taxon>Pseudomonadati</taxon>
        <taxon>Pseudomonadota</taxon>
        <taxon>Alphaproteobacteria</taxon>
        <taxon>Acetobacterales</taxon>
        <taxon>Roseomonadaceae</taxon>
        <taxon>Roseomonas</taxon>
    </lineage>
</organism>
<dbReference type="InterPro" id="IPR000683">
    <property type="entry name" value="Gfo/Idh/MocA-like_OxRdtase_N"/>
</dbReference>
<dbReference type="SUPFAM" id="SSF51735">
    <property type="entry name" value="NAD(P)-binding Rossmann-fold domains"/>
    <property type="match status" value="1"/>
</dbReference>
<dbReference type="Gene3D" id="3.40.50.720">
    <property type="entry name" value="NAD(P)-binding Rossmann-like Domain"/>
    <property type="match status" value="1"/>
</dbReference>
<dbReference type="NCBIfam" id="NF008607">
    <property type="entry name" value="PRK11579.1"/>
    <property type="match status" value="1"/>
</dbReference>
<dbReference type="Pfam" id="PF02894">
    <property type="entry name" value="GFO_IDH_MocA_C"/>
    <property type="match status" value="1"/>
</dbReference>
<dbReference type="Gene3D" id="3.30.360.10">
    <property type="entry name" value="Dihydrodipicolinate Reductase, domain 2"/>
    <property type="match status" value="1"/>
</dbReference>
<dbReference type="PANTHER" id="PTHR43708">
    <property type="entry name" value="CONSERVED EXPRESSED OXIDOREDUCTASE (EUROFUNG)"/>
    <property type="match status" value="1"/>
</dbReference>
<evidence type="ECO:0000313" key="6">
    <source>
        <dbReference type="Proteomes" id="UP001589865"/>
    </source>
</evidence>
<dbReference type="EMBL" id="JBHLUN010000005">
    <property type="protein sequence ID" value="MFC0407734.1"/>
    <property type="molecule type" value="Genomic_DNA"/>
</dbReference>
<reference evidence="5 6" key="1">
    <citation type="submission" date="2024-09" db="EMBL/GenBank/DDBJ databases">
        <authorList>
            <person name="Sun Q."/>
            <person name="Mori K."/>
        </authorList>
    </citation>
    <scope>NUCLEOTIDE SEQUENCE [LARGE SCALE GENOMIC DNA]</scope>
    <source>
        <strain evidence="5 6">TBRC 5777</strain>
    </source>
</reference>
<evidence type="ECO:0000259" key="3">
    <source>
        <dbReference type="Pfam" id="PF01408"/>
    </source>
</evidence>
<gene>
    <name evidence="5" type="ORF">ACFFGY_05700</name>
</gene>
<protein>
    <submittedName>
        <fullName evidence="5">Oxidoreductase</fullName>
    </submittedName>
</protein>
<dbReference type="InterPro" id="IPR051317">
    <property type="entry name" value="Gfo/Idh/MocA_oxidoreduct"/>
</dbReference>
<comment type="similarity">
    <text evidence="1">Belongs to the Gfo/Idh/MocA family.</text>
</comment>
<accession>A0ABV6JPV1</accession>
<keyword evidence="6" id="KW-1185">Reference proteome</keyword>